<keyword evidence="1" id="KW-0812">Transmembrane</keyword>
<dbReference type="Proteomes" id="UP000316476">
    <property type="component" value="Unassembled WGS sequence"/>
</dbReference>
<gene>
    <name evidence="2" type="ORF">V7x_09020</name>
</gene>
<evidence type="ECO:0008006" key="4">
    <source>
        <dbReference type="Google" id="ProtNLM"/>
    </source>
</evidence>
<feature type="transmembrane region" description="Helical" evidence="1">
    <location>
        <begin position="44"/>
        <end position="73"/>
    </location>
</feature>
<feature type="transmembrane region" description="Helical" evidence="1">
    <location>
        <begin position="15"/>
        <end position="37"/>
    </location>
</feature>
<protein>
    <recommendedName>
        <fullName evidence="4">Inner membrane protein YjcH</fullName>
    </recommendedName>
</protein>
<organism evidence="2 3">
    <name type="scientific">Crateriforma conspicua</name>
    <dbReference type="NCBI Taxonomy" id="2527996"/>
    <lineage>
        <taxon>Bacteria</taxon>
        <taxon>Pseudomonadati</taxon>
        <taxon>Planctomycetota</taxon>
        <taxon>Planctomycetia</taxon>
        <taxon>Planctomycetales</taxon>
        <taxon>Planctomycetaceae</taxon>
        <taxon>Crateriforma</taxon>
    </lineage>
</organism>
<evidence type="ECO:0000313" key="2">
    <source>
        <dbReference type="EMBL" id="TWU65355.1"/>
    </source>
</evidence>
<dbReference type="RefSeq" id="WP_197136035.1">
    <property type="nucleotide sequence ID" value="NZ_SJPZ01000001.1"/>
</dbReference>
<evidence type="ECO:0000256" key="1">
    <source>
        <dbReference type="SAM" id="Phobius"/>
    </source>
</evidence>
<sequence length="90" mass="9887">MTQTSVDAQRFNAKLGLVLFVVYLLCYLGFVLTGAFAPDAFDQVLFWGLNLAIVYGFGLIVVAILLAGIYGWFCRVEPDDEAVSATEDRS</sequence>
<dbReference type="EMBL" id="SJPZ01000001">
    <property type="protein sequence ID" value="TWU65355.1"/>
    <property type="molecule type" value="Genomic_DNA"/>
</dbReference>
<keyword evidence="1" id="KW-1133">Transmembrane helix</keyword>
<comment type="caution">
    <text evidence="2">The sequence shown here is derived from an EMBL/GenBank/DDBJ whole genome shotgun (WGS) entry which is preliminary data.</text>
</comment>
<dbReference type="AlphaFoldDB" id="A0A5C6FUV9"/>
<accession>A0A5C6FUV9</accession>
<evidence type="ECO:0000313" key="3">
    <source>
        <dbReference type="Proteomes" id="UP000316476"/>
    </source>
</evidence>
<proteinExistence type="predicted"/>
<reference evidence="2 3" key="1">
    <citation type="submission" date="2019-02" db="EMBL/GenBank/DDBJ databases">
        <title>Deep-cultivation of Planctomycetes and their phenomic and genomic characterization uncovers novel biology.</title>
        <authorList>
            <person name="Wiegand S."/>
            <person name="Jogler M."/>
            <person name="Boedeker C."/>
            <person name="Pinto D."/>
            <person name="Vollmers J."/>
            <person name="Rivas-Marin E."/>
            <person name="Kohn T."/>
            <person name="Peeters S.H."/>
            <person name="Heuer A."/>
            <person name="Rast P."/>
            <person name="Oberbeckmann S."/>
            <person name="Bunk B."/>
            <person name="Jeske O."/>
            <person name="Meyerdierks A."/>
            <person name="Storesund J.E."/>
            <person name="Kallscheuer N."/>
            <person name="Luecker S."/>
            <person name="Lage O.M."/>
            <person name="Pohl T."/>
            <person name="Merkel B.J."/>
            <person name="Hornburger P."/>
            <person name="Mueller R.-W."/>
            <person name="Bruemmer F."/>
            <person name="Labrenz M."/>
            <person name="Spormann A.M."/>
            <person name="Op Den Camp H."/>
            <person name="Overmann J."/>
            <person name="Amann R."/>
            <person name="Jetten M.S.M."/>
            <person name="Mascher T."/>
            <person name="Medema M.H."/>
            <person name="Devos D.P."/>
            <person name="Kaster A.-K."/>
            <person name="Ovreas L."/>
            <person name="Rohde M."/>
            <person name="Galperin M.Y."/>
            <person name="Jogler C."/>
        </authorList>
    </citation>
    <scope>NUCLEOTIDE SEQUENCE [LARGE SCALE GENOMIC DNA]</scope>
    <source>
        <strain evidence="2 3">V7</strain>
    </source>
</reference>
<name>A0A5C6FUV9_9PLAN</name>
<dbReference type="InterPro" id="IPR007436">
    <property type="entry name" value="DUF485"/>
</dbReference>
<keyword evidence="1" id="KW-0472">Membrane</keyword>
<dbReference type="Pfam" id="PF04341">
    <property type="entry name" value="DUF485"/>
    <property type="match status" value="1"/>
</dbReference>